<organism evidence="2 3">
    <name type="scientific">Pseudaquabacterium pictum</name>
    <dbReference type="NCBI Taxonomy" id="2315236"/>
    <lineage>
        <taxon>Bacteria</taxon>
        <taxon>Pseudomonadati</taxon>
        <taxon>Pseudomonadota</taxon>
        <taxon>Betaproteobacteria</taxon>
        <taxon>Burkholderiales</taxon>
        <taxon>Sphaerotilaceae</taxon>
        <taxon>Pseudaquabacterium</taxon>
    </lineage>
</organism>
<evidence type="ECO:0008006" key="4">
    <source>
        <dbReference type="Google" id="ProtNLM"/>
    </source>
</evidence>
<dbReference type="RefSeq" id="WP_137734049.1">
    <property type="nucleotide sequence ID" value="NZ_BJCL01000009.1"/>
</dbReference>
<dbReference type="Proteomes" id="UP000301751">
    <property type="component" value="Unassembled WGS sequence"/>
</dbReference>
<name>A0A480ASC7_9BURK</name>
<sequence length="509" mass="53379">MSNLRLQFVIDAVDRATANVTRITKSIDKLSEPARRVRASLNNLLDASRMDRVRDAIGELGGRLQAVQAWGRGVVAVGAAVAIAAGGAGFALKSNIDAVDAMLDQAKKLNIPIEMYQRLGYAAQMNGSNSQEMGQALQFISQNMVEAINGSKETALWFARVGISMDALRKMNAVQVMEAIADRFAAVGDAGQNAEKKIALMRALMGRSGAELKQTLDLGSAGLRKFYAEADALGGVVSVEVAEAMGDFNDNWDRMRFSMTGAVSAIASAALPVLNDLVQRITNWTVANRALIATRLAEYVEQIVPRLPAIATSLAQIGGALVTVIGLADRFAQALGGWETVFAIVTGVILGQGLFALSMLVPAIYAVGVALMATPFGWFAAGVAGLAAGAALVYSKWEPIKTFFSELWASIINGLNRLDSMMPSWLPRVPQIGAAGAAAAPAAPVPGSAVGAAAPSAIAQRGGPFKAEVGGTLKIEFDGNGQPRVRELRKAPGSVLDFDVYSGQVMAGS</sequence>
<dbReference type="AlphaFoldDB" id="A0A480ASC7"/>
<proteinExistence type="predicted"/>
<dbReference type="EMBL" id="BJCL01000009">
    <property type="protein sequence ID" value="GCL64311.1"/>
    <property type="molecule type" value="Genomic_DNA"/>
</dbReference>
<evidence type="ECO:0000313" key="2">
    <source>
        <dbReference type="EMBL" id="GCL64311.1"/>
    </source>
</evidence>
<keyword evidence="1" id="KW-0812">Transmembrane</keyword>
<feature type="transmembrane region" description="Helical" evidence="1">
    <location>
        <begin position="376"/>
        <end position="394"/>
    </location>
</feature>
<keyword evidence="3" id="KW-1185">Reference proteome</keyword>
<accession>A0A480ASC7</accession>
<protein>
    <recommendedName>
        <fullName evidence="4">Phage tail tape measure protein domain-containing protein</fullName>
    </recommendedName>
</protein>
<comment type="caution">
    <text evidence="2">The sequence shown here is derived from an EMBL/GenBank/DDBJ whole genome shotgun (WGS) entry which is preliminary data.</text>
</comment>
<feature type="transmembrane region" description="Helical" evidence="1">
    <location>
        <begin position="340"/>
        <end position="364"/>
    </location>
</feature>
<evidence type="ECO:0000313" key="3">
    <source>
        <dbReference type="Proteomes" id="UP000301751"/>
    </source>
</evidence>
<keyword evidence="1" id="KW-1133">Transmembrane helix</keyword>
<gene>
    <name evidence="2" type="ORF">AQPW35_33920</name>
</gene>
<reference evidence="3" key="1">
    <citation type="submission" date="2019-03" db="EMBL/GenBank/DDBJ databases">
        <title>Aquabacterium pictum sp.nov., the first bacteriochlorophyll a-containing freshwater bacterium in the genus Aquabacterium of the class Betaproteobacteria.</title>
        <authorList>
            <person name="Hirose S."/>
            <person name="Tank M."/>
            <person name="Hara E."/>
            <person name="Tamaki H."/>
            <person name="Takaichi S."/>
            <person name="Haruta S."/>
            <person name="Hanada S."/>
        </authorList>
    </citation>
    <scope>NUCLEOTIDE SEQUENCE [LARGE SCALE GENOMIC DNA]</scope>
    <source>
        <strain evidence="3">W35</strain>
    </source>
</reference>
<evidence type="ECO:0000256" key="1">
    <source>
        <dbReference type="SAM" id="Phobius"/>
    </source>
</evidence>
<keyword evidence="1" id="KW-0472">Membrane</keyword>
<dbReference type="OrthoDB" id="8019720at2"/>
<feature type="transmembrane region" description="Helical" evidence="1">
    <location>
        <begin position="307"/>
        <end position="328"/>
    </location>
</feature>